<dbReference type="GO" id="GO:0016653">
    <property type="term" value="F:oxidoreductase activity, acting on NAD(P)H, heme protein as acceptor"/>
    <property type="evidence" value="ECO:0007669"/>
    <property type="project" value="TreeGrafter"/>
</dbReference>
<protein>
    <submittedName>
        <fullName evidence="13">Uncharacterized protein</fullName>
    </submittedName>
</protein>
<evidence type="ECO:0000256" key="3">
    <source>
        <dbReference type="ARBA" id="ARBA00022692"/>
    </source>
</evidence>
<dbReference type="Pfam" id="PF02628">
    <property type="entry name" value="COX15-CtaA"/>
    <property type="match status" value="1"/>
</dbReference>
<feature type="transmembrane region" description="Helical" evidence="12">
    <location>
        <begin position="179"/>
        <end position="197"/>
    </location>
</feature>
<evidence type="ECO:0000256" key="7">
    <source>
        <dbReference type="ARBA" id="ARBA00023004"/>
    </source>
</evidence>
<dbReference type="OMA" id="AFVCYSW"/>
<evidence type="ECO:0000256" key="5">
    <source>
        <dbReference type="ARBA" id="ARBA00022989"/>
    </source>
</evidence>
<feature type="transmembrane region" description="Helical" evidence="12">
    <location>
        <begin position="259"/>
        <end position="281"/>
    </location>
</feature>
<dbReference type="InParanoid" id="A0A7M7J772"/>
<comment type="cofactor">
    <cofactor evidence="1">
        <name>heme b</name>
        <dbReference type="ChEBI" id="CHEBI:60344"/>
    </cofactor>
</comment>
<evidence type="ECO:0000256" key="8">
    <source>
        <dbReference type="ARBA" id="ARBA00023133"/>
    </source>
</evidence>
<dbReference type="RefSeq" id="XP_022644058.1">
    <property type="nucleotide sequence ID" value="XM_022788323.1"/>
</dbReference>
<organism evidence="13 14">
    <name type="scientific">Varroa destructor</name>
    <name type="common">Honeybee mite</name>
    <dbReference type="NCBI Taxonomy" id="109461"/>
    <lineage>
        <taxon>Eukaryota</taxon>
        <taxon>Metazoa</taxon>
        <taxon>Ecdysozoa</taxon>
        <taxon>Arthropoda</taxon>
        <taxon>Chelicerata</taxon>
        <taxon>Arachnida</taxon>
        <taxon>Acari</taxon>
        <taxon>Parasitiformes</taxon>
        <taxon>Mesostigmata</taxon>
        <taxon>Gamasina</taxon>
        <taxon>Dermanyssoidea</taxon>
        <taxon>Varroidae</taxon>
        <taxon>Varroa</taxon>
    </lineage>
</organism>
<name>A0A7M7J772_VARDE</name>
<keyword evidence="5 12" id="KW-1133">Transmembrane helix</keyword>
<dbReference type="AlphaFoldDB" id="A0A7M7J772"/>
<evidence type="ECO:0000256" key="2">
    <source>
        <dbReference type="ARBA" id="ARBA00004141"/>
    </source>
</evidence>
<feature type="transmembrane region" description="Helical" evidence="12">
    <location>
        <begin position="217"/>
        <end position="239"/>
    </location>
</feature>
<keyword evidence="8" id="KW-0350">Heme biosynthesis</keyword>
<evidence type="ECO:0000256" key="1">
    <source>
        <dbReference type="ARBA" id="ARBA00001970"/>
    </source>
</evidence>
<dbReference type="PANTHER" id="PTHR23289:SF2">
    <property type="entry name" value="CYTOCHROME C OXIDASE ASSEMBLY PROTEIN COX15 HOMOLOG"/>
    <property type="match status" value="1"/>
</dbReference>
<keyword evidence="9 12" id="KW-0472">Membrane</keyword>
<dbReference type="KEGG" id="vde:111243168"/>
<feature type="transmembrane region" description="Helical" evidence="12">
    <location>
        <begin position="65"/>
        <end position="85"/>
    </location>
</feature>
<proteinExistence type="predicted"/>
<evidence type="ECO:0000313" key="14">
    <source>
        <dbReference type="Proteomes" id="UP000594260"/>
    </source>
</evidence>
<dbReference type="InterPro" id="IPR023754">
    <property type="entry name" value="HemeA_Synthase_type2"/>
</dbReference>
<dbReference type="Proteomes" id="UP000594260">
    <property type="component" value="Unplaced"/>
</dbReference>
<feature type="transmembrane region" description="Helical" evidence="12">
    <location>
        <begin position="382"/>
        <end position="400"/>
    </location>
</feature>
<dbReference type="PANTHER" id="PTHR23289">
    <property type="entry name" value="CYTOCHROME C OXIDASE ASSEMBLY PROTEIN COX15"/>
    <property type="match status" value="1"/>
</dbReference>
<dbReference type="OrthoDB" id="1726137at2759"/>
<evidence type="ECO:0000256" key="6">
    <source>
        <dbReference type="ARBA" id="ARBA00023002"/>
    </source>
</evidence>
<keyword evidence="7" id="KW-0408">Iron</keyword>
<feature type="transmembrane region" description="Helical" evidence="12">
    <location>
        <begin position="149"/>
        <end position="167"/>
    </location>
</feature>
<feature type="transmembrane region" description="Helical" evidence="12">
    <location>
        <begin position="352"/>
        <end position="376"/>
    </location>
</feature>
<dbReference type="GO" id="GO:0046872">
    <property type="term" value="F:metal ion binding"/>
    <property type="evidence" value="ECO:0007669"/>
    <property type="project" value="UniProtKB-KW"/>
</dbReference>
<evidence type="ECO:0000256" key="4">
    <source>
        <dbReference type="ARBA" id="ARBA00022723"/>
    </source>
</evidence>
<keyword evidence="4" id="KW-0479">Metal-binding</keyword>
<dbReference type="FunCoup" id="A0A7M7J772">
    <property type="interactions" value="1221"/>
</dbReference>
<comment type="pathway">
    <text evidence="10">Porphyrin-containing compound metabolism; heme A biosynthesis; heme A from heme O: step 1/1.</text>
</comment>
<dbReference type="InterPro" id="IPR003780">
    <property type="entry name" value="COX15/CtaA_fam"/>
</dbReference>
<evidence type="ECO:0000256" key="10">
    <source>
        <dbReference type="ARBA" id="ARBA00044501"/>
    </source>
</evidence>
<dbReference type="GO" id="GO:0120547">
    <property type="term" value="F:heme A synthase activity"/>
    <property type="evidence" value="ECO:0007669"/>
    <property type="project" value="UniProtKB-EC"/>
</dbReference>
<comment type="catalytic activity">
    <reaction evidence="11">
        <text>Fe(II)-heme o + 2 A + H2O = Fe(II)-heme a + 2 AH2</text>
        <dbReference type="Rhea" id="RHEA:63388"/>
        <dbReference type="ChEBI" id="CHEBI:13193"/>
        <dbReference type="ChEBI" id="CHEBI:15377"/>
        <dbReference type="ChEBI" id="CHEBI:17499"/>
        <dbReference type="ChEBI" id="CHEBI:60530"/>
        <dbReference type="ChEBI" id="CHEBI:61715"/>
        <dbReference type="EC" id="1.17.99.9"/>
    </reaction>
    <physiologicalReaction direction="left-to-right" evidence="11">
        <dbReference type="Rhea" id="RHEA:63389"/>
    </physiologicalReaction>
</comment>
<accession>A0A7M7J772</accession>
<feature type="transmembrane region" description="Helical" evidence="12">
    <location>
        <begin position="323"/>
        <end position="340"/>
    </location>
</feature>
<keyword evidence="3 12" id="KW-0812">Transmembrane</keyword>
<evidence type="ECO:0000256" key="11">
    <source>
        <dbReference type="ARBA" id="ARBA00048044"/>
    </source>
</evidence>
<dbReference type="GeneID" id="111243168"/>
<comment type="subcellular location">
    <subcellularLocation>
        <location evidence="2">Membrane</location>
        <topology evidence="2">Multi-pass membrane protein</topology>
    </subcellularLocation>
</comment>
<evidence type="ECO:0000256" key="12">
    <source>
        <dbReference type="SAM" id="Phobius"/>
    </source>
</evidence>
<dbReference type="GO" id="GO:0005743">
    <property type="term" value="C:mitochondrial inner membrane"/>
    <property type="evidence" value="ECO:0007669"/>
    <property type="project" value="TreeGrafter"/>
</dbReference>
<keyword evidence="6" id="KW-0560">Oxidoreductase</keyword>
<dbReference type="EnsemblMetazoa" id="XM_022788323">
    <property type="protein sequence ID" value="XP_022644058"/>
    <property type="gene ID" value="LOC111243168"/>
</dbReference>
<keyword evidence="14" id="KW-1185">Reference proteome</keyword>
<sequence>MLVPKIGVVCTHARLGIRCGDRRFSSALQQLMPRIRSFITIRQSATTVIGSAEAVQRISRADKLVGSWLLTCSGMALGAVFLGGLTRLTKSGLSMVDWHPLNEGRPRTQAEWEAEFAKYQQFPEYKVRNKDMTLEQFKSIYWMEYIHRMWGRTVGAAFYIPAAAFWARGYFNRGMKKQIIYLGTLLAAQGLMGWYMVRSGLEEKHPSSHDTTPRVSNLRLAVHLGAAFFFYGLLFRAALHRLIPAQRLAYSKPLVRFSWYGRLATGLVFTTALSGALVAGIEAGLVYNSFPKMADSWIPSDILAFEPKWKNFVENPTTVQFDHRLLGETVFCLLTALYIYSRKVPLPPRARLATHAMLAAAWLQVGLGITTLLTYVPTPVAVSHQVGALTLLTTLLWLTHELKLIRRLPK</sequence>
<dbReference type="GO" id="GO:0006784">
    <property type="term" value="P:heme A biosynthetic process"/>
    <property type="evidence" value="ECO:0007669"/>
    <property type="project" value="InterPro"/>
</dbReference>
<evidence type="ECO:0000256" key="9">
    <source>
        <dbReference type="ARBA" id="ARBA00023136"/>
    </source>
</evidence>
<evidence type="ECO:0000313" key="13">
    <source>
        <dbReference type="EnsemblMetazoa" id="XP_022644058"/>
    </source>
</evidence>
<reference evidence="13" key="1">
    <citation type="submission" date="2021-01" db="UniProtKB">
        <authorList>
            <consortium name="EnsemblMetazoa"/>
        </authorList>
    </citation>
    <scope>IDENTIFICATION</scope>
</reference>